<dbReference type="CDD" id="cd03225">
    <property type="entry name" value="ABC_cobalt_CbiO_domain1"/>
    <property type="match status" value="1"/>
</dbReference>
<keyword evidence="7" id="KW-1278">Translocase</keyword>
<comment type="similarity">
    <text evidence="2">Belongs to the ABC transporter superfamily.</text>
</comment>
<evidence type="ECO:0000256" key="3">
    <source>
        <dbReference type="ARBA" id="ARBA00022448"/>
    </source>
</evidence>
<evidence type="ECO:0000256" key="4">
    <source>
        <dbReference type="ARBA" id="ARBA00022475"/>
    </source>
</evidence>
<sequence length="241" mass="27664">MIEIKNLTCRLNGNVVLDDISFKINKGESVAIIGPNGSGKTTLLRVLNGLLDIRNGEYVFDGQRIDDKFLKDAKRRKIFHKRIGFVFQNSDNQLFCKTVFDEVAFSLLQFDIKYEEVEKRVFDCLKLLDIEHLKERVPYTLSGGEKKKVAIASTLALNPEVLILDEPLNEIDPKSKRKIRELLKTLNDYGKTIICATHDFEYFKGVFKRAIVISSGHKIIYDGDFESLIDNKEFLEQNDII</sequence>
<dbReference type="InterPro" id="IPR017871">
    <property type="entry name" value="ABC_transporter-like_CS"/>
</dbReference>
<dbReference type="EMBL" id="CAVN010000088">
    <property type="protein sequence ID" value="CDF57489.1"/>
    <property type="molecule type" value="Genomic_DNA"/>
</dbReference>
<feature type="domain" description="ABC transporter" evidence="9">
    <location>
        <begin position="2"/>
        <end position="241"/>
    </location>
</feature>
<dbReference type="Pfam" id="PF00005">
    <property type="entry name" value="ABC_tran"/>
    <property type="match status" value="1"/>
</dbReference>
<dbReference type="GO" id="GO:0043190">
    <property type="term" value="C:ATP-binding cassette (ABC) transporter complex"/>
    <property type="evidence" value="ECO:0007669"/>
    <property type="project" value="TreeGrafter"/>
</dbReference>
<dbReference type="InterPro" id="IPR015856">
    <property type="entry name" value="ABC_transpr_CbiO/EcfA_su"/>
</dbReference>
<dbReference type="Gene3D" id="3.40.50.300">
    <property type="entry name" value="P-loop containing nucleotide triphosphate hydrolases"/>
    <property type="match status" value="1"/>
</dbReference>
<dbReference type="InterPro" id="IPR003593">
    <property type="entry name" value="AAA+_ATPase"/>
</dbReference>
<evidence type="ECO:0000256" key="8">
    <source>
        <dbReference type="ARBA" id="ARBA00023136"/>
    </source>
</evidence>
<evidence type="ECO:0000313" key="11">
    <source>
        <dbReference type="Proteomes" id="UP000014923"/>
    </source>
</evidence>
<dbReference type="GO" id="GO:0042626">
    <property type="term" value="F:ATPase-coupled transmembrane transporter activity"/>
    <property type="evidence" value="ECO:0007669"/>
    <property type="project" value="TreeGrafter"/>
</dbReference>
<protein>
    <submittedName>
        <fullName evidence="10">ATPase component NikO of energizing module of nickel ECF transporter</fullName>
    </submittedName>
</protein>
<dbReference type="GO" id="GO:0016887">
    <property type="term" value="F:ATP hydrolysis activity"/>
    <property type="evidence" value="ECO:0007669"/>
    <property type="project" value="InterPro"/>
</dbReference>
<organism evidence="10 11">
    <name type="scientific">Thermobrachium celere DSM 8682</name>
    <dbReference type="NCBI Taxonomy" id="941824"/>
    <lineage>
        <taxon>Bacteria</taxon>
        <taxon>Bacillati</taxon>
        <taxon>Bacillota</taxon>
        <taxon>Clostridia</taxon>
        <taxon>Eubacteriales</taxon>
        <taxon>Clostridiaceae</taxon>
        <taxon>Thermobrachium</taxon>
    </lineage>
</organism>
<accession>R7RN77</accession>
<dbReference type="AlphaFoldDB" id="R7RN77"/>
<evidence type="ECO:0000256" key="1">
    <source>
        <dbReference type="ARBA" id="ARBA00004202"/>
    </source>
</evidence>
<dbReference type="SUPFAM" id="SSF52540">
    <property type="entry name" value="P-loop containing nucleoside triphosphate hydrolases"/>
    <property type="match status" value="1"/>
</dbReference>
<keyword evidence="11" id="KW-1185">Reference proteome</keyword>
<evidence type="ECO:0000256" key="6">
    <source>
        <dbReference type="ARBA" id="ARBA00022840"/>
    </source>
</evidence>
<dbReference type="PANTHER" id="PTHR43553">
    <property type="entry name" value="HEAVY METAL TRANSPORTER"/>
    <property type="match status" value="1"/>
</dbReference>
<dbReference type="InterPro" id="IPR027417">
    <property type="entry name" value="P-loop_NTPase"/>
</dbReference>
<dbReference type="RefSeq" id="WP_018660687.1">
    <property type="nucleotide sequence ID" value="NZ_HF952018.1"/>
</dbReference>
<name>R7RN77_9CLOT</name>
<evidence type="ECO:0000313" key="10">
    <source>
        <dbReference type="EMBL" id="CDF57489.1"/>
    </source>
</evidence>
<comment type="caution">
    <text evidence="10">The sequence shown here is derived from an EMBL/GenBank/DDBJ whole genome shotgun (WGS) entry which is preliminary data.</text>
</comment>
<dbReference type="Proteomes" id="UP000014923">
    <property type="component" value="Unassembled WGS sequence"/>
</dbReference>
<dbReference type="PROSITE" id="PS50893">
    <property type="entry name" value="ABC_TRANSPORTER_2"/>
    <property type="match status" value="1"/>
</dbReference>
<proteinExistence type="inferred from homology"/>
<reference evidence="10" key="1">
    <citation type="submission" date="2013-03" db="EMBL/GenBank/DDBJ databases">
        <title>Draft genome sequence of the hydrogen-ethanol-producing anaerobic alkalithermophilic Caloramator celere.</title>
        <authorList>
            <person name="Ciranna A."/>
            <person name="Larjo A."/>
            <person name="Kivisto A."/>
            <person name="Santala V."/>
            <person name="Roos C."/>
            <person name="Karp M."/>
        </authorList>
    </citation>
    <scope>NUCLEOTIDE SEQUENCE [LARGE SCALE GENOMIC DNA]</scope>
    <source>
        <strain evidence="10">DSM 8682</strain>
    </source>
</reference>
<comment type="subcellular location">
    <subcellularLocation>
        <location evidence="1">Cell membrane</location>
        <topology evidence="1">Peripheral membrane protein</topology>
    </subcellularLocation>
</comment>
<keyword evidence="8" id="KW-0472">Membrane</keyword>
<evidence type="ECO:0000256" key="5">
    <source>
        <dbReference type="ARBA" id="ARBA00022741"/>
    </source>
</evidence>
<keyword evidence="3" id="KW-0813">Transport</keyword>
<evidence type="ECO:0000259" key="9">
    <source>
        <dbReference type="PROSITE" id="PS50893"/>
    </source>
</evidence>
<gene>
    <name evidence="10" type="ORF">TCEL_01403</name>
</gene>
<dbReference type="GO" id="GO:0005524">
    <property type="term" value="F:ATP binding"/>
    <property type="evidence" value="ECO:0007669"/>
    <property type="project" value="UniProtKB-KW"/>
</dbReference>
<keyword evidence="6" id="KW-0067">ATP-binding</keyword>
<evidence type="ECO:0000256" key="7">
    <source>
        <dbReference type="ARBA" id="ARBA00022967"/>
    </source>
</evidence>
<dbReference type="FunFam" id="3.40.50.300:FF:000224">
    <property type="entry name" value="Energy-coupling factor transporter ATP-binding protein EcfA"/>
    <property type="match status" value="1"/>
</dbReference>
<dbReference type="InterPro" id="IPR050095">
    <property type="entry name" value="ECF_ABC_transporter_ATP-bd"/>
</dbReference>
<keyword evidence="4" id="KW-1003">Cell membrane</keyword>
<dbReference type="PANTHER" id="PTHR43553:SF27">
    <property type="entry name" value="ENERGY-COUPLING FACTOR TRANSPORTER ATP-BINDING PROTEIN ECFA2"/>
    <property type="match status" value="1"/>
</dbReference>
<dbReference type="InterPro" id="IPR003439">
    <property type="entry name" value="ABC_transporter-like_ATP-bd"/>
</dbReference>
<dbReference type="eggNOG" id="COG1122">
    <property type="taxonomic scope" value="Bacteria"/>
</dbReference>
<keyword evidence="5" id="KW-0547">Nucleotide-binding</keyword>
<evidence type="ECO:0000256" key="2">
    <source>
        <dbReference type="ARBA" id="ARBA00005417"/>
    </source>
</evidence>
<dbReference type="HOGENOM" id="CLU_000604_1_22_9"/>
<dbReference type="PROSITE" id="PS00211">
    <property type="entry name" value="ABC_TRANSPORTER_1"/>
    <property type="match status" value="1"/>
</dbReference>
<dbReference type="OrthoDB" id="9784332at2"/>
<dbReference type="SMART" id="SM00382">
    <property type="entry name" value="AAA"/>
    <property type="match status" value="1"/>
</dbReference>